<dbReference type="InterPro" id="IPR013087">
    <property type="entry name" value="Znf_C2H2_type"/>
</dbReference>
<keyword evidence="2" id="KW-0479">Metal-binding</keyword>
<dbReference type="SMART" id="SM00355">
    <property type="entry name" value="ZnF_C2H2"/>
    <property type="match status" value="3"/>
</dbReference>
<evidence type="ECO:0000256" key="3">
    <source>
        <dbReference type="ARBA" id="ARBA00022737"/>
    </source>
</evidence>
<keyword evidence="5" id="KW-0862">Zinc</keyword>
<dbReference type="PROSITE" id="PS50157">
    <property type="entry name" value="ZINC_FINGER_C2H2_2"/>
    <property type="match status" value="2"/>
</dbReference>
<dbReference type="SUPFAM" id="SSF57667">
    <property type="entry name" value="beta-beta-alpha zinc fingers"/>
    <property type="match status" value="2"/>
</dbReference>
<organism evidence="12 13">
    <name type="scientific">Petrolisthes manimaculis</name>
    <dbReference type="NCBI Taxonomy" id="1843537"/>
    <lineage>
        <taxon>Eukaryota</taxon>
        <taxon>Metazoa</taxon>
        <taxon>Ecdysozoa</taxon>
        <taxon>Arthropoda</taxon>
        <taxon>Crustacea</taxon>
        <taxon>Multicrustacea</taxon>
        <taxon>Malacostraca</taxon>
        <taxon>Eumalacostraca</taxon>
        <taxon>Eucarida</taxon>
        <taxon>Decapoda</taxon>
        <taxon>Pleocyemata</taxon>
        <taxon>Anomura</taxon>
        <taxon>Galatheoidea</taxon>
        <taxon>Porcellanidae</taxon>
        <taxon>Petrolisthes</taxon>
    </lineage>
</organism>
<keyword evidence="6" id="KW-0805">Transcription regulation</keyword>
<feature type="region of interest" description="Disordered" evidence="10">
    <location>
        <begin position="46"/>
        <end position="88"/>
    </location>
</feature>
<gene>
    <name evidence="12" type="ORF">Pmani_027475</name>
</gene>
<evidence type="ECO:0000256" key="6">
    <source>
        <dbReference type="ARBA" id="ARBA00023015"/>
    </source>
</evidence>
<evidence type="ECO:0000313" key="13">
    <source>
        <dbReference type="Proteomes" id="UP001292094"/>
    </source>
</evidence>
<evidence type="ECO:0000256" key="10">
    <source>
        <dbReference type="SAM" id="MobiDB-lite"/>
    </source>
</evidence>
<dbReference type="Gene3D" id="3.30.160.60">
    <property type="entry name" value="Classic Zinc Finger"/>
    <property type="match status" value="3"/>
</dbReference>
<keyword evidence="7" id="KW-0804">Transcription</keyword>
<reference evidence="12" key="1">
    <citation type="submission" date="2023-11" db="EMBL/GenBank/DDBJ databases">
        <title>Genome assemblies of two species of porcelain crab, Petrolisthes cinctipes and Petrolisthes manimaculis (Anomura: Porcellanidae).</title>
        <authorList>
            <person name="Angst P."/>
        </authorList>
    </citation>
    <scope>NUCLEOTIDE SEQUENCE</scope>
    <source>
        <strain evidence="12">PB745_02</strain>
        <tissue evidence="12">Gill</tissue>
    </source>
</reference>
<feature type="domain" description="C2H2-type" evidence="11">
    <location>
        <begin position="139"/>
        <end position="166"/>
    </location>
</feature>
<dbReference type="InterPro" id="IPR051497">
    <property type="entry name" value="Dev/Hematopoietic_TF"/>
</dbReference>
<accession>A0AAE1P3G4</accession>
<keyword evidence="8" id="KW-0539">Nucleus</keyword>
<feature type="compositionally biased region" description="Low complexity" evidence="10">
    <location>
        <begin position="51"/>
        <end position="63"/>
    </location>
</feature>
<keyword evidence="4 9" id="KW-0863">Zinc-finger</keyword>
<evidence type="ECO:0000256" key="7">
    <source>
        <dbReference type="ARBA" id="ARBA00023163"/>
    </source>
</evidence>
<dbReference type="PANTHER" id="PTHR45993:SF6">
    <property type="entry name" value="C2H2-TYPE DOMAIN-CONTAINING PROTEIN"/>
    <property type="match status" value="1"/>
</dbReference>
<evidence type="ECO:0000256" key="1">
    <source>
        <dbReference type="ARBA" id="ARBA00004123"/>
    </source>
</evidence>
<evidence type="ECO:0000256" key="4">
    <source>
        <dbReference type="ARBA" id="ARBA00022771"/>
    </source>
</evidence>
<dbReference type="PROSITE" id="PS00028">
    <property type="entry name" value="ZINC_FINGER_C2H2_1"/>
    <property type="match status" value="2"/>
</dbReference>
<evidence type="ECO:0000313" key="12">
    <source>
        <dbReference type="EMBL" id="KAK4300314.1"/>
    </source>
</evidence>
<evidence type="ECO:0000256" key="8">
    <source>
        <dbReference type="ARBA" id="ARBA00023242"/>
    </source>
</evidence>
<evidence type="ECO:0000259" key="11">
    <source>
        <dbReference type="PROSITE" id="PS50157"/>
    </source>
</evidence>
<sequence length="292" mass="32511">MDNIEQHVGGVPCVSQARRLLDFTRPYWASTKSSAPASPAFLTPKSPPLLSPSSSSSSSSPSPYLVGAPGTLHKGNVLDAHPDPQTNLSLKTSSVIESRQTSWPEAPKGVPVTSESEILRAVALSKLSPVSHRPSRDPLECPWCHKVLSKASNLKVHMRCHTGEKPYHCLFCPYTAAQKIQEFWEALIPPTQGNHHHPQPLHTTSTTTALPYNQQKLLALRCFQCPFCGISMSHRNNMRKHIRTHTGEKPYYCRLCDYRASRKDLVEKHVNIKHPGQEISNNVSSDIPELHR</sequence>
<keyword evidence="3" id="KW-0677">Repeat</keyword>
<dbReference type="GO" id="GO:0000978">
    <property type="term" value="F:RNA polymerase II cis-regulatory region sequence-specific DNA binding"/>
    <property type="evidence" value="ECO:0007669"/>
    <property type="project" value="TreeGrafter"/>
</dbReference>
<dbReference type="AlphaFoldDB" id="A0AAE1P3G4"/>
<dbReference type="Proteomes" id="UP001292094">
    <property type="component" value="Unassembled WGS sequence"/>
</dbReference>
<comment type="subcellular location">
    <subcellularLocation>
        <location evidence="1">Nucleus</location>
    </subcellularLocation>
</comment>
<evidence type="ECO:0000256" key="9">
    <source>
        <dbReference type="PROSITE-ProRule" id="PRU00042"/>
    </source>
</evidence>
<name>A0AAE1P3G4_9EUCA</name>
<proteinExistence type="predicted"/>
<dbReference type="InterPro" id="IPR036236">
    <property type="entry name" value="Znf_C2H2_sf"/>
</dbReference>
<evidence type="ECO:0000256" key="5">
    <source>
        <dbReference type="ARBA" id="ARBA00022833"/>
    </source>
</evidence>
<dbReference type="EMBL" id="JAWZYT010003082">
    <property type="protein sequence ID" value="KAK4300314.1"/>
    <property type="molecule type" value="Genomic_DNA"/>
</dbReference>
<dbReference type="PANTHER" id="PTHR45993">
    <property type="entry name" value="B-CELL LYMPHOMA/LEUKEMIA 11"/>
    <property type="match status" value="1"/>
</dbReference>
<dbReference type="Pfam" id="PF00096">
    <property type="entry name" value="zf-C2H2"/>
    <property type="match status" value="2"/>
</dbReference>
<comment type="caution">
    <text evidence="12">The sequence shown here is derived from an EMBL/GenBank/DDBJ whole genome shotgun (WGS) entry which is preliminary data.</text>
</comment>
<keyword evidence="13" id="KW-1185">Reference proteome</keyword>
<dbReference type="GO" id="GO:0008270">
    <property type="term" value="F:zinc ion binding"/>
    <property type="evidence" value="ECO:0007669"/>
    <property type="project" value="UniProtKB-KW"/>
</dbReference>
<dbReference type="GO" id="GO:0005634">
    <property type="term" value="C:nucleus"/>
    <property type="evidence" value="ECO:0007669"/>
    <property type="project" value="UniProtKB-SubCell"/>
</dbReference>
<dbReference type="GO" id="GO:0006357">
    <property type="term" value="P:regulation of transcription by RNA polymerase II"/>
    <property type="evidence" value="ECO:0007669"/>
    <property type="project" value="TreeGrafter"/>
</dbReference>
<protein>
    <recommendedName>
        <fullName evidence="11">C2H2-type domain-containing protein</fullName>
    </recommendedName>
</protein>
<feature type="domain" description="C2H2-type" evidence="11">
    <location>
        <begin position="223"/>
        <end position="250"/>
    </location>
</feature>
<dbReference type="GO" id="GO:0003700">
    <property type="term" value="F:DNA-binding transcription factor activity"/>
    <property type="evidence" value="ECO:0007669"/>
    <property type="project" value="TreeGrafter"/>
</dbReference>
<evidence type="ECO:0000256" key="2">
    <source>
        <dbReference type="ARBA" id="ARBA00022723"/>
    </source>
</evidence>